<dbReference type="Proteomes" id="UP001144978">
    <property type="component" value="Unassembled WGS sequence"/>
</dbReference>
<gene>
    <name evidence="1" type="ORF">NUW54_g6244</name>
</gene>
<evidence type="ECO:0000313" key="2">
    <source>
        <dbReference type="Proteomes" id="UP001144978"/>
    </source>
</evidence>
<sequence>MYGFAPVFPPSEQHIQNITESTRWEWVGNTYGRAYFGSPPRMHIARLAKPSAPIQYRSTPYQEQRQLERGVCHPSIHEQSSRGAYKLLTPAARRAARHGPSSHHPLSTATPSLARARGVHLALIDLLLPGSGLRPHCSAAGSPPRRDTCDRFVWEDNGLIFQWDSSRGLGHKGRERS</sequence>
<comment type="caution">
    <text evidence="1">The sequence shown here is derived from an EMBL/GenBank/DDBJ whole genome shotgun (WGS) entry which is preliminary data.</text>
</comment>
<name>A0ACC1PU88_9APHY</name>
<keyword evidence="2" id="KW-1185">Reference proteome</keyword>
<dbReference type="EMBL" id="JANSHE010001640">
    <property type="protein sequence ID" value="KAJ3001738.1"/>
    <property type="molecule type" value="Genomic_DNA"/>
</dbReference>
<reference evidence="1" key="1">
    <citation type="submission" date="2022-08" db="EMBL/GenBank/DDBJ databases">
        <title>Genome Sequence of Pycnoporus sanguineus.</title>
        <authorList>
            <person name="Buettner E."/>
        </authorList>
    </citation>
    <scope>NUCLEOTIDE SEQUENCE</scope>
    <source>
        <strain evidence="1">CG-C14</strain>
    </source>
</reference>
<organism evidence="1 2">
    <name type="scientific">Trametes sanguinea</name>
    <dbReference type="NCBI Taxonomy" id="158606"/>
    <lineage>
        <taxon>Eukaryota</taxon>
        <taxon>Fungi</taxon>
        <taxon>Dikarya</taxon>
        <taxon>Basidiomycota</taxon>
        <taxon>Agaricomycotina</taxon>
        <taxon>Agaricomycetes</taxon>
        <taxon>Polyporales</taxon>
        <taxon>Polyporaceae</taxon>
        <taxon>Trametes</taxon>
    </lineage>
</organism>
<accession>A0ACC1PU88</accession>
<proteinExistence type="predicted"/>
<protein>
    <submittedName>
        <fullName evidence="1">Uncharacterized protein</fullName>
    </submittedName>
</protein>
<evidence type="ECO:0000313" key="1">
    <source>
        <dbReference type="EMBL" id="KAJ3001738.1"/>
    </source>
</evidence>